<dbReference type="Pfam" id="PF07995">
    <property type="entry name" value="GSDH"/>
    <property type="match status" value="1"/>
</dbReference>
<gene>
    <name evidence="4" type="ORF">ACFPJ6_14165</name>
</gene>
<evidence type="ECO:0000256" key="1">
    <source>
        <dbReference type="ARBA" id="ARBA00022441"/>
    </source>
</evidence>
<comment type="caution">
    <text evidence="4">The sequence shown here is derived from an EMBL/GenBank/DDBJ whole genome shotgun (WGS) entry which is preliminary data.</text>
</comment>
<keyword evidence="2" id="KW-0677">Repeat</keyword>
<dbReference type="PROSITE" id="PS50093">
    <property type="entry name" value="PKD"/>
    <property type="match status" value="1"/>
</dbReference>
<dbReference type="InterPro" id="IPR000601">
    <property type="entry name" value="PKD_dom"/>
</dbReference>
<dbReference type="Gene3D" id="2.60.40.10">
    <property type="entry name" value="Immunoglobulins"/>
    <property type="match status" value="1"/>
</dbReference>
<dbReference type="Gene3D" id="2.120.10.80">
    <property type="entry name" value="Kelch-type beta propeller"/>
    <property type="match status" value="2"/>
</dbReference>
<sequence>MEPFRILKGRTMFAVSPVSLTPQTRARWLGRFGRSTTLLVLLSLVALAGSLLVTPGLAAAATPLVQVSSHADRSDGATLEAAVLQGNAYVYVPDDGAGIARVEFWLDDPDMSGTPYRSERSAPWDFAGGSASTANAWSTTAVSDGTHTITARVTTSAGAASVVSASFTVRNQTGLAASPSAVAIAGSEAGSPARAVVSVTSPAGTTFEAQVSVDVAWASVTSARPSGSEMTIGIEADPVVSGVGTHQATISVTPTTGTYAILRLPVSFTVATSGASTGIVVSERSDRSNGRPLEGADVSGDVYVFTAPDPAVSRVSFWVDNPSATGTPYRTEKSAPFDLNGGTSSTAVPFDTRALADGLHSVTARSTLVDGSTRTTSATFNVRNESVARLVLSTTAATTTFATPTEPAKEVTAQLSTSDGAVVSAIATADRAWASASLDPVSPGVSTLRVRVDPQTLPSGTSEARVDITSTTHAGTSFIVRATVSETTATAALVYGTDDRRTGRVLLDGATLTGVVYAYIKPDEDVRKVEFWLDDPAMTSAPFRVDQSAPFDLVGKAANGTALPFDSASLPDGEHTYTTRVTTTATSLVLQSTFTTSNGTNSLSFAQEEYTVEVAEGADPVTFQVAVDADTDGTPVALTADASFIGLAQEEVVTPSLVSITVNAAGLSPGVFTTTVTASSPGAFSDALMITVQVGDSGGCSPVACELIKVPTPYDLNWLYDSGLMIDASGAGTGFSTVLPTADGKMLRDRSAYAVDLNDGRLTVQASSGSLNTGDQQNALGVGFDGPLAQTTLSTTVVDVPASRGKYEKAGLWFGYSQSNVAALQLVGVPGGWRLEYTVELDGATIFKKQASVVLPAGAAVSLNFRTDPAKRTLAGTYAVTGEPLRSIGTATLPGEFFSFDAAGIDPRIGTRSFAGVLATSRNSSTPIPFSFSQFSVSADPVVDSAGAFVFDRVASPLAFPTSIATGPDGEVFVTDLFGDLHVLRLNADHTLVKERTVEVLGNRLALGVAVEPTSTSEDVRVLVAHSSPVTDHGVVDSGRVTRLSGPDFATTQDIVTGLPRSYANHGPTSLHFGPDDVLYMAIGGNTGAGGANLAATEFGDRGEQALSAALITADIYDPTFDGSCQNMGDMYGPAPCDVEVFASGLRNMYDFTFHSNGTIYGTDNGLGVEGSYPPSPIAPCFGFGDTRPWTQGGNNPGTQNDEINRIVAGGYYGHPNPARGECVFGDGSFQGVPVPTNYVAPLLDTGRNRSTNGIVEYSSEGGFCGLLDGSLIYGNYSLGDNLAYASLSPDGEAVVANEPLLDNLRDPLPIGSGPNGTLLVGEFGAGQVTVLVPRETGCWQEAAPLPQDILDAGGTAIDRQLYVIGGKNGSGPKSTLRVYDAESESWSLRAPLPGVAVENPAVTAYLGRLYVAGGSTEAFAGATSQFASYDPATDSWTTLPPLPTPRGGATAQWLQGRLIVVGGMDTEGRSVDTVEIYDPTTERWSAGPRLATPRDNAASAVVGTRMYVVGGRTRESTGVTTAPTLASMEVLDVDASAWVPGPSMPTGRRTAAAGVLDGKVVVAGGEARADGLAFSAVEVFDPATGAWSSWREMPTGRHGAAAGVIDGQLHVVGGGRVAGFSTDVSHEVLAPPS</sequence>
<dbReference type="EMBL" id="JBHSLD010000013">
    <property type="protein sequence ID" value="MFC5381923.1"/>
    <property type="molecule type" value="Genomic_DNA"/>
</dbReference>
<dbReference type="Gene3D" id="2.60.120.200">
    <property type="match status" value="1"/>
</dbReference>
<dbReference type="SUPFAM" id="SSF50952">
    <property type="entry name" value="Soluble quinoprotein glucose dehydrogenase"/>
    <property type="match status" value="1"/>
</dbReference>
<keyword evidence="1" id="KW-0880">Kelch repeat</keyword>
<dbReference type="InterPro" id="IPR013783">
    <property type="entry name" value="Ig-like_fold"/>
</dbReference>
<dbReference type="InterPro" id="IPR012938">
    <property type="entry name" value="Glc/Sorbosone_DH"/>
</dbReference>
<dbReference type="RefSeq" id="WP_340271000.1">
    <property type="nucleotide sequence ID" value="NZ_JBBEOG010000009.1"/>
</dbReference>
<dbReference type="InterPro" id="IPR015915">
    <property type="entry name" value="Kelch-typ_b-propeller"/>
</dbReference>
<protein>
    <submittedName>
        <fullName evidence="4">PQQ-dependent sugar dehydrogenase</fullName>
    </submittedName>
</protein>
<evidence type="ECO:0000313" key="5">
    <source>
        <dbReference type="Proteomes" id="UP001596122"/>
    </source>
</evidence>
<dbReference type="InterPro" id="IPR011043">
    <property type="entry name" value="Gal_Oxase/kelch_b-propeller"/>
</dbReference>
<dbReference type="Proteomes" id="UP001596122">
    <property type="component" value="Unassembled WGS sequence"/>
</dbReference>
<dbReference type="PANTHER" id="PTHR45632:SF3">
    <property type="entry name" value="KELCH-LIKE PROTEIN 32"/>
    <property type="match status" value="1"/>
</dbReference>
<dbReference type="SUPFAM" id="SSF50965">
    <property type="entry name" value="Galactose oxidase, central domain"/>
    <property type="match status" value="1"/>
</dbReference>
<evidence type="ECO:0000259" key="3">
    <source>
        <dbReference type="PROSITE" id="PS50093"/>
    </source>
</evidence>
<name>A0ABW0GPN1_9MICO</name>
<dbReference type="Pfam" id="PF01344">
    <property type="entry name" value="Kelch_1"/>
    <property type="match status" value="1"/>
</dbReference>
<dbReference type="Pfam" id="PF24681">
    <property type="entry name" value="Kelch_KLHDC2_KLHL20_DRC7"/>
    <property type="match status" value="1"/>
</dbReference>
<reference evidence="5" key="1">
    <citation type="journal article" date="2019" name="Int. J. Syst. Evol. Microbiol.">
        <title>The Global Catalogue of Microorganisms (GCM) 10K type strain sequencing project: providing services to taxonomists for standard genome sequencing and annotation.</title>
        <authorList>
            <consortium name="The Broad Institute Genomics Platform"/>
            <consortium name="The Broad Institute Genome Sequencing Center for Infectious Disease"/>
            <person name="Wu L."/>
            <person name="Ma J."/>
        </authorList>
    </citation>
    <scope>NUCLEOTIDE SEQUENCE [LARGE SCALE GENOMIC DNA]</scope>
    <source>
        <strain evidence="5">CCUG 43114</strain>
    </source>
</reference>
<accession>A0ABW0GPN1</accession>
<dbReference type="InterPro" id="IPR011041">
    <property type="entry name" value="Quinoprot_gluc/sorb_DH_b-prop"/>
</dbReference>
<keyword evidence="5" id="KW-1185">Reference proteome</keyword>
<proteinExistence type="predicted"/>
<dbReference type="Gene3D" id="2.120.10.30">
    <property type="entry name" value="TolB, C-terminal domain"/>
    <property type="match status" value="1"/>
</dbReference>
<dbReference type="SMART" id="SM00612">
    <property type="entry name" value="Kelch"/>
    <property type="match status" value="5"/>
</dbReference>
<dbReference type="PANTHER" id="PTHR45632">
    <property type="entry name" value="LD33804P"/>
    <property type="match status" value="1"/>
</dbReference>
<dbReference type="InterPro" id="IPR006652">
    <property type="entry name" value="Kelch_1"/>
</dbReference>
<evidence type="ECO:0000256" key="2">
    <source>
        <dbReference type="ARBA" id="ARBA00022737"/>
    </source>
</evidence>
<evidence type="ECO:0000313" key="4">
    <source>
        <dbReference type="EMBL" id="MFC5381923.1"/>
    </source>
</evidence>
<feature type="domain" description="PKD" evidence="3">
    <location>
        <begin position="112"/>
        <end position="169"/>
    </location>
</feature>
<organism evidence="4 5">
    <name type="scientific">Aquipuribacter nitratireducens</name>
    <dbReference type="NCBI Taxonomy" id="650104"/>
    <lineage>
        <taxon>Bacteria</taxon>
        <taxon>Bacillati</taxon>
        <taxon>Actinomycetota</taxon>
        <taxon>Actinomycetes</taxon>
        <taxon>Micrococcales</taxon>
        <taxon>Intrasporangiaceae</taxon>
        <taxon>Aquipuribacter</taxon>
    </lineage>
</organism>
<dbReference type="InterPro" id="IPR011042">
    <property type="entry name" value="6-blade_b-propeller_TolB-like"/>
</dbReference>